<dbReference type="CDD" id="cd05013">
    <property type="entry name" value="SIS_RpiR"/>
    <property type="match status" value="1"/>
</dbReference>
<dbReference type="InterPro" id="IPR035472">
    <property type="entry name" value="RpiR-like_SIS"/>
</dbReference>
<dbReference type="Proteomes" id="UP001151234">
    <property type="component" value="Unassembled WGS sequence"/>
</dbReference>
<evidence type="ECO:0000256" key="2">
    <source>
        <dbReference type="ARBA" id="ARBA00023125"/>
    </source>
</evidence>
<reference evidence="5" key="1">
    <citation type="submission" date="2022-11" db="EMBL/GenBank/DDBJ databases">
        <title>Draft genome sequence of Hoeflea poritis E7-10 and Hoeflea prorocentri PM5-8, separated from scleractinian coral Porites lutea and marine dinoflagellate.</title>
        <authorList>
            <person name="Zhang G."/>
            <person name="Wei Q."/>
            <person name="Cai L."/>
        </authorList>
    </citation>
    <scope>NUCLEOTIDE SEQUENCE</scope>
    <source>
        <strain evidence="5">PM5-8</strain>
    </source>
</reference>
<dbReference type="PANTHER" id="PTHR30514">
    <property type="entry name" value="GLUCOKINASE"/>
    <property type="match status" value="1"/>
</dbReference>
<gene>
    <name evidence="5" type="ORF">OQ273_06420</name>
</gene>
<proteinExistence type="predicted"/>
<dbReference type="InterPro" id="IPR001347">
    <property type="entry name" value="SIS_dom"/>
</dbReference>
<dbReference type="EMBL" id="JAPJZI010000001">
    <property type="protein sequence ID" value="MDA5398206.1"/>
    <property type="molecule type" value="Genomic_DNA"/>
</dbReference>
<dbReference type="InterPro" id="IPR036388">
    <property type="entry name" value="WH-like_DNA-bd_sf"/>
</dbReference>
<dbReference type="Gene3D" id="3.40.50.10490">
    <property type="entry name" value="Glucose-6-phosphate isomerase like protein, domain 1"/>
    <property type="match status" value="1"/>
</dbReference>
<dbReference type="GO" id="GO:0003677">
    <property type="term" value="F:DNA binding"/>
    <property type="evidence" value="ECO:0007669"/>
    <property type="project" value="UniProtKB-KW"/>
</dbReference>
<sequence>MSIRNQIEATSASFTRSERKLATALLSDYPYAGLISIQELAERAEVSPPSISRFVSKIGLGGYADMQKRLLAELRDGQRSPVDLHATSKQIEGGYLTGFLDRAADQMNSASEAVTEGQFNRICDLLNDRKRRIYVVGGRISDTIALILSFHLRQSREDVFHLPREPDVWPEYLLRMKPGDILFLVDFRRYQRNLVRLAEQANARRAKVVLMTDKGLSPATRFASEVVAVPIDMGTVWDSYSTALAVTEAIVTRIAEETWGETRARIEAWDAARETILENEP</sequence>
<dbReference type="GO" id="GO:1901135">
    <property type="term" value="P:carbohydrate derivative metabolic process"/>
    <property type="evidence" value="ECO:0007669"/>
    <property type="project" value="InterPro"/>
</dbReference>
<dbReference type="GO" id="GO:0097367">
    <property type="term" value="F:carbohydrate derivative binding"/>
    <property type="evidence" value="ECO:0007669"/>
    <property type="project" value="InterPro"/>
</dbReference>
<keyword evidence="6" id="KW-1185">Reference proteome</keyword>
<evidence type="ECO:0000313" key="5">
    <source>
        <dbReference type="EMBL" id="MDA5398206.1"/>
    </source>
</evidence>
<dbReference type="PANTHER" id="PTHR30514:SF18">
    <property type="entry name" value="RPIR-FAMILY TRANSCRIPTIONAL REGULATOR"/>
    <property type="match status" value="1"/>
</dbReference>
<keyword evidence="1" id="KW-0805">Transcription regulation</keyword>
<organism evidence="5 6">
    <name type="scientific">Hoeflea prorocentri</name>
    <dbReference type="NCBI Taxonomy" id="1922333"/>
    <lineage>
        <taxon>Bacteria</taxon>
        <taxon>Pseudomonadati</taxon>
        <taxon>Pseudomonadota</taxon>
        <taxon>Alphaproteobacteria</taxon>
        <taxon>Hyphomicrobiales</taxon>
        <taxon>Rhizobiaceae</taxon>
        <taxon>Hoeflea</taxon>
    </lineage>
</organism>
<dbReference type="Gene3D" id="1.10.10.10">
    <property type="entry name" value="Winged helix-like DNA-binding domain superfamily/Winged helix DNA-binding domain"/>
    <property type="match status" value="1"/>
</dbReference>
<dbReference type="InterPro" id="IPR046348">
    <property type="entry name" value="SIS_dom_sf"/>
</dbReference>
<dbReference type="RefSeq" id="WP_267989642.1">
    <property type="nucleotide sequence ID" value="NZ_JAPJZI010000001.1"/>
</dbReference>
<accession>A0A9X3UK98</accession>
<dbReference type="Pfam" id="PF01418">
    <property type="entry name" value="HTH_6"/>
    <property type="match status" value="1"/>
</dbReference>
<evidence type="ECO:0000256" key="1">
    <source>
        <dbReference type="ARBA" id="ARBA00023015"/>
    </source>
</evidence>
<feature type="domain" description="HTH rpiR-type" evidence="4">
    <location>
        <begin position="1"/>
        <end position="77"/>
    </location>
</feature>
<name>A0A9X3UK98_9HYPH</name>
<dbReference type="SUPFAM" id="SSF46689">
    <property type="entry name" value="Homeodomain-like"/>
    <property type="match status" value="1"/>
</dbReference>
<dbReference type="AlphaFoldDB" id="A0A9X3UK98"/>
<dbReference type="SUPFAM" id="SSF53697">
    <property type="entry name" value="SIS domain"/>
    <property type="match status" value="1"/>
</dbReference>
<dbReference type="InterPro" id="IPR047640">
    <property type="entry name" value="RpiR-like"/>
</dbReference>
<keyword evidence="3" id="KW-0804">Transcription</keyword>
<dbReference type="InterPro" id="IPR000281">
    <property type="entry name" value="HTH_RpiR"/>
</dbReference>
<evidence type="ECO:0000256" key="3">
    <source>
        <dbReference type="ARBA" id="ARBA00023163"/>
    </source>
</evidence>
<evidence type="ECO:0000313" key="6">
    <source>
        <dbReference type="Proteomes" id="UP001151234"/>
    </source>
</evidence>
<evidence type="ECO:0000259" key="4">
    <source>
        <dbReference type="PROSITE" id="PS51071"/>
    </source>
</evidence>
<dbReference type="Pfam" id="PF01380">
    <property type="entry name" value="SIS"/>
    <property type="match status" value="1"/>
</dbReference>
<comment type="caution">
    <text evidence="5">The sequence shown here is derived from an EMBL/GenBank/DDBJ whole genome shotgun (WGS) entry which is preliminary data.</text>
</comment>
<dbReference type="PROSITE" id="PS51071">
    <property type="entry name" value="HTH_RPIR"/>
    <property type="match status" value="1"/>
</dbReference>
<keyword evidence="2" id="KW-0238">DNA-binding</keyword>
<protein>
    <submittedName>
        <fullName evidence="5">MurR/RpiR family transcriptional regulator</fullName>
    </submittedName>
</protein>
<dbReference type="InterPro" id="IPR009057">
    <property type="entry name" value="Homeodomain-like_sf"/>
</dbReference>
<dbReference type="GO" id="GO:0003700">
    <property type="term" value="F:DNA-binding transcription factor activity"/>
    <property type="evidence" value="ECO:0007669"/>
    <property type="project" value="InterPro"/>
</dbReference>